<evidence type="ECO:0000256" key="3">
    <source>
        <dbReference type="ARBA" id="ARBA00023239"/>
    </source>
</evidence>
<dbReference type="GO" id="GO:0030170">
    <property type="term" value="F:pyridoxal phosphate binding"/>
    <property type="evidence" value="ECO:0007669"/>
    <property type="project" value="InterPro"/>
</dbReference>
<comment type="similarity">
    <text evidence="5">Belongs to the group II decarboxylase family.</text>
</comment>
<dbReference type="GO" id="GO:0019752">
    <property type="term" value="P:carboxylic acid metabolic process"/>
    <property type="evidence" value="ECO:0007669"/>
    <property type="project" value="InterPro"/>
</dbReference>
<keyword evidence="6" id="KW-0032">Aminotransferase</keyword>
<dbReference type="PANTHER" id="PTHR42735:SF6">
    <property type="entry name" value="SPHINGOSINE-1-PHOSPHATE LYASE 1"/>
    <property type="match status" value="1"/>
</dbReference>
<dbReference type="Pfam" id="PF00282">
    <property type="entry name" value="Pyridoxal_deC"/>
    <property type="match status" value="1"/>
</dbReference>
<keyword evidence="3 5" id="KW-0456">Lyase</keyword>
<comment type="caution">
    <text evidence="6">The sequence shown here is derived from an EMBL/GenBank/DDBJ whole genome shotgun (WGS) entry which is preliminary data.</text>
</comment>
<dbReference type="InterPro" id="IPR050477">
    <property type="entry name" value="GrpII_AminoAcid_Decarb"/>
</dbReference>
<evidence type="ECO:0000256" key="2">
    <source>
        <dbReference type="ARBA" id="ARBA00022898"/>
    </source>
</evidence>
<dbReference type="PANTHER" id="PTHR42735">
    <property type="match status" value="1"/>
</dbReference>
<dbReference type="SUPFAM" id="SSF53383">
    <property type="entry name" value="PLP-dependent transferases"/>
    <property type="match status" value="1"/>
</dbReference>
<accession>A0A832I6A0</accession>
<name>A0A832I6A0_UNCEI</name>
<dbReference type="GO" id="GO:0016830">
    <property type="term" value="F:carbon-carbon lyase activity"/>
    <property type="evidence" value="ECO:0007669"/>
    <property type="project" value="InterPro"/>
</dbReference>
<reference evidence="6" key="1">
    <citation type="journal article" date="2020" name="mSystems">
        <title>Genome- and Community-Level Interaction Insights into Carbon Utilization and Element Cycling Functions of Hydrothermarchaeota in Hydrothermal Sediment.</title>
        <authorList>
            <person name="Zhou Z."/>
            <person name="Liu Y."/>
            <person name="Xu W."/>
            <person name="Pan J."/>
            <person name="Luo Z.H."/>
            <person name="Li M."/>
        </authorList>
    </citation>
    <scope>NUCLEOTIDE SEQUENCE [LARGE SCALE GENOMIC DNA]</scope>
    <source>
        <strain evidence="6">SpSt-381</strain>
    </source>
</reference>
<dbReference type="InterPro" id="IPR015421">
    <property type="entry name" value="PyrdxlP-dep_Trfase_major"/>
</dbReference>
<evidence type="ECO:0000256" key="4">
    <source>
        <dbReference type="PIRSR" id="PIRSR602129-50"/>
    </source>
</evidence>
<gene>
    <name evidence="6" type="ORF">ENR23_07860</name>
</gene>
<comment type="cofactor">
    <cofactor evidence="1 4 5">
        <name>pyridoxal 5'-phosphate</name>
        <dbReference type="ChEBI" id="CHEBI:597326"/>
    </cofactor>
</comment>
<keyword evidence="6" id="KW-0808">Transferase</keyword>
<dbReference type="Gene3D" id="3.40.640.10">
    <property type="entry name" value="Type I PLP-dependent aspartate aminotransferase-like (Major domain)"/>
    <property type="match status" value="1"/>
</dbReference>
<dbReference type="InterPro" id="IPR002129">
    <property type="entry name" value="PyrdxlP-dep_de-COase"/>
</dbReference>
<evidence type="ECO:0000256" key="5">
    <source>
        <dbReference type="RuleBase" id="RU000382"/>
    </source>
</evidence>
<dbReference type="GO" id="GO:0008483">
    <property type="term" value="F:transaminase activity"/>
    <property type="evidence" value="ECO:0007669"/>
    <property type="project" value="UniProtKB-KW"/>
</dbReference>
<evidence type="ECO:0000313" key="6">
    <source>
        <dbReference type="EMBL" id="HGZ43323.1"/>
    </source>
</evidence>
<protein>
    <submittedName>
        <fullName evidence="6">Aspartate aminotransferase family protein</fullName>
    </submittedName>
</protein>
<feature type="modified residue" description="N6-(pyridoxal phosphate)lysine" evidence="4">
    <location>
        <position position="264"/>
    </location>
</feature>
<keyword evidence="2 4" id="KW-0663">Pyridoxal phosphate</keyword>
<organism evidence="6">
    <name type="scientific">Eiseniibacteriota bacterium</name>
    <dbReference type="NCBI Taxonomy" id="2212470"/>
    <lineage>
        <taxon>Bacteria</taxon>
        <taxon>Candidatus Eiseniibacteriota</taxon>
    </lineage>
</organism>
<dbReference type="EMBL" id="DSQF01000017">
    <property type="protein sequence ID" value="HGZ43323.1"/>
    <property type="molecule type" value="Genomic_DNA"/>
</dbReference>
<dbReference type="AlphaFoldDB" id="A0A832I6A0"/>
<sequence length="452" mass="46651">MRPQDVRLPAELAARLARRAEALLPLGALVAERREPAPAEREALAALAARLANTYPYPAPEYAGQMLKPPHPVAWAAYATAMLLNPNNHALDGGPATAEMERECVAALARAFGLPAHLGHLTSSGTVANLEALWVARELAPGRVILSGVNAHYTHARMCGVLGVPHETVPQDARGRMDLGALARRLAAGGVGAVVATLGTTALGALDDVGAIADLCRAHGARLHVDAAYGGLFAAIADGGAPGVEPAPFAALARADSIVVDPHKHGLQPYGCGCVLFADPGVGRLYAHDSPYTYFTSRDLHLGEISLECSRAGAAAAALWATLRALPLAREGLGAHLAAARGAALDLAARLAAEPGVALVVEPELDIVCAFARRPRASAVSAASARAFDALADRGWHVARLRADAAWLAARHPEVAPDAPHAEALRLCLMKPEHARVTAALAAAVAGALRAG</sequence>
<dbReference type="InterPro" id="IPR015424">
    <property type="entry name" value="PyrdxlP-dep_Trfase"/>
</dbReference>
<evidence type="ECO:0000256" key="1">
    <source>
        <dbReference type="ARBA" id="ARBA00001933"/>
    </source>
</evidence>
<proteinExistence type="inferred from homology"/>